<comment type="subunit">
    <text evidence="4">Monomer.</text>
</comment>
<evidence type="ECO:0000256" key="8">
    <source>
        <dbReference type="ARBA" id="ARBA00022759"/>
    </source>
</evidence>
<evidence type="ECO:0000256" key="1">
    <source>
        <dbReference type="ARBA" id="ARBA00000077"/>
    </source>
</evidence>
<dbReference type="InterPro" id="IPR022892">
    <property type="entry name" value="RNaseHI"/>
</dbReference>
<dbReference type="PROSITE" id="PS50879">
    <property type="entry name" value="RNASE_H_1"/>
    <property type="match status" value="1"/>
</dbReference>
<protein>
    <recommendedName>
        <fullName evidence="5">ribonuclease H</fullName>
        <ecNumber evidence="5">3.1.26.4</ecNumber>
    </recommendedName>
</protein>
<evidence type="ECO:0000256" key="5">
    <source>
        <dbReference type="ARBA" id="ARBA00012180"/>
    </source>
</evidence>
<dbReference type="PANTHER" id="PTHR10642:SF26">
    <property type="entry name" value="RIBONUCLEASE H1"/>
    <property type="match status" value="1"/>
</dbReference>
<comment type="cofactor">
    <cofactor evidence="2">
        <name>Mg(2+)</name>
        <dbReference type="ChEBI" id="CHEBI:18420"/>
    </cofactor>
</comment>
<name>A0ABV9D9C2_9MICO</name>
<dbReference type="EMBL" id="JBHSGF010000005">
    <property type="protein sequence ID" value="MFC4555247.1"/>
    <property type="molecule type" value="Genomic_DNA"/>
</dbReference>
<evidence type="ECO:0000256" key="9">
    <source>
        <dbReference type="ARBA" id="ARBA00022801"/>
    </source>
</evidence>
<evidence type="ECO:0000256" key="6">
    <source>
        <dbReference type="ARBA" id="ARBA00022722"/>
    </source>
</evidence>
<dbReference type="InterPro" id="IPR036397">
    <property type="entry name" value="RNaseH_sf"/>
</dbReference>
<dbReference type="InterPro" id="IPR050092">
    <property type="entry name" value="RNase_H"/>
</dbReference>
<dbReference type="GO" id="GO:0004523">
    <property type="term" value="F:RNA-DNA hybrid ribonuclease activity"/>
    <property type="evidence" value="ECO:0007669"/>
    <property type="project" value="UniProtKB-EC"/>
</dbReference>
<dbReference type="InterPro" id="IPR012337">
    <property type="entry name" value="RNaseH-like_sf"/>
</dbReference>
<evidence type="ECO:0000256" key="10">
    <source>
        <dbReference type="ARBA" id="ARBA00022842"/>
    </source>
</evidence>
<accession>A0ABV9D9C2</accession>
<dbReference type="Proteomes" id="UP001595955">
    <property type="component" value="Unassembled WGS sequence"/>
</dbReference>
<keyword evidence="8" id="KW-0255">Endonuclease</keyword>
<sequence>MAAWSTQTALGKQLGLSAIQVGTQLTALGLKDGPAATPDALTRGLAKESQTRAGDTFFLWRTEDVLGLLQGGEMPAAPPAADYSTFDRVIATDGSAIRNPGPTGWAWVDQRTRETGAGRFDHGTNNIGEITAVIEALDHVGPDGDVLIRADSKYVIDMATKWLPGWKRRGWKKGDGKTPENLALVQRLDALLEGRRGRTEFEWVRGHSGDEFNEIVDALANAQARGTA</sequence>
<comment type="catalytic activity">
    <reaction evidence="1">
        <text>Endonucleolytic cleavage to 5'-phosphomonoester.</text>
        <dbReference type="EC" id="3.1.26.4"/>
    </reaction>
</comment>
<proteinExistence type="inferred from homology"/>
<evidence type="ECO:0000256" key="4">
    <source>
        <dbReference type="ARBA" id="ARBA00011245"/>
    </source>
</evidence>
<dbReference type="Pfam" id="PF00075">
    <property type="entry name" value="RNase_H"/>
    <property type="match status" value="1"/>
</dbReference>
<comment type="similarity">
    <text evidence="3">Belongs to the RNase H family.</text>
</comment>
<organism evidence="12 13">
    <name type="scientific">Georgenia faecalis</name>
    <dbReference type="NCBI Taxonomy" id="2483799"/>
    <lineage>
        <taxon>Bacteria</taxon>
        <taxon>Bacillati</taxon>
        <taxon>Actinomycetota</taxon>
        <taxon>Actinomycetes</taxon>
        <taxon>Micrococcales</taxon>
        <taxon>Bogoriellaceae</taxon>
        <taxon>Georgenia</taxon>
    </lineage>
</organism>
<evidence type="ECO:0000313" key="13">
    <source>
        <dbReference type="Proteomes" id="UP001595955"/>
    </source>
</evidence>
<evidence type="ECO:0000256" key="2">
    <source>
        <dbReference type="ARBA" id="ARBA00001946"/>
    </source>
</evidence>
<dbReference type="InterPro" id="IPR002156">
    <property type="entry name" value="RNaseH_domain"/>
</dbReference>
<comment type="caution">
    <text evidence="12">The sequence shown here is derived from an EMBL/GenBank/DDBJ whole genome shotgun (WGS) entry which is preliminary data.</text>
</comment>
<evidence type="ECO:0000256" key="7">
    <source>
        <dbReference type="ARBA" id="ARBA00022723"/>
    </source>
</evidence>
<dbReference type="CDD" id="cd09278">
    <property type="entry name" value="RNase_HI_prokaryote_like"/>
    <property type="match status" value="1"/>
</dbReference>
<reference evidence="13" key="1">
    <citation type="journal article" date="2019" name="Int. J. Syst. Evol. Microbiol.">
        <title>The Global Catalogue of Microorganisms (GCM) 10K type strain sequencing project: providing services to taxonomists for standard genome sequencing and annotation.</title>
        <authorList>
            <consortium name="The Broad Institute Genomics Platform"/>
            <consortium name="The Broad Institute Genome Sequencing Center for Infectious Disease"/>
            <person name="Wu L."/>
            <person name="Ma J."/>
        </authorList>
    </citation>
    <scope>NUCLEOTIDE SEQUENCE [LARGE SCALE GENOMIC DNA]</scope>
    <source>
        <strain evidence="13">JCM 3369</strain>
    </source>
</reference>
<keyword evidence="9 12" id="KW-0378">Hydrolase</keyword>
<keyword evidence="13" id="KW-1185">Reference proteome</keyword>
<keyword evidence="7" id="KW-0479">Metal-binding</keyword>
<evidence type="ECO:0000256" key="3">
    <source>
        <dbReference type="ARBA" id="ARBA00005300"/>
    </source>
</evidence>
<dbReference type="RefSeq" id="WP_122823716.1">
    <property type="nucleotide sequence ID" value="NZ_CP033325.1"/>
</dbReference>
<evidence type="ECO:0000313" key="12">
    <source>
        <dbReference type="EMBL" id="MFC4555247.1"/>
    </source>
</evidence>
<evidence type="ECO:0000259" key="11">
    <source>
        <dbReference type="PROSITE" id="PS50879"/>
    </source>
</evidence>
<dbReference type="PANTHER" id="PTHR10642">
    <property type="entry name" value="RIBONUCLEASE H1"/>
    <property type="match status" value="1"/>
</dbReference>
<dbReference type="Gene3D" id="3.30.420.10">
    <property type="entry name" value="Ribonuclease H-like superfamily/Ribonuclease H"/>
    <property type="match status" value="1"/>
</dbReference>
<dbReference type="SUPFAM" id="SSF53098">
    <property type="entry name" value="Ribonuclease H-like"/>
    <property type="match status" value="1"/>
</dbReference>
<gene>
    <name evidence="12" type="ORF">ACFO3F_08290</name>
</gene>
<keyword evidence="10" id="KW-0460">Magnesium</keyword>
<feature type="domain" description="RNase H type-1" evidence="11">
    <location>
        <begin position="84"/>
        <end position="225"/>
    </location>
</feature>
<dbReference type="EC" id="3.1.26.4" evidence="5"/>
<keyword evidence="6" id="KW-0540">Nuclease</keyword>